<dbReference type="OrthoDB" id="2416077at2759"/>
<evidence type="ECO:0000313" key="2">
    <source>
        <dbReference type="EMBL" id="CAG8611306.1"/>
    </source>
</evidence>
<dbReference type="EMBL" id="CAJVPJ010002037">
    <property type="protein sequence ID" value="CAG8611306.1"/>
    <property type="molecule type" value="Genomic_DNA"/>
</dbReference>
<dbReference type="InterPro" id="IPR052338">
    <property type="entry name" value="Transposase_5"/>
</dbReference>
<dbReference type="PANTHER" id="PTHR23022:SF135">
    <property type="entry name" value="SI:DKEY-77F5.3"/>
    <property type="match status" value="1"/>
</dbReference>
<dbReference type="InterPro" id="IPR036397">
    <property type="entry name" value="RNaseH_sf"/>
</dbReference>
<organism evidence="2 3">
    <name type="scientific">Paraglomus occultum</name>
    <dbReference type="NCBI Taxonomy" id="144539"/>
    <lineage>
        <taxon>Eukaryota</taxon>
        <taxon>Fungi</taxon>
        <taxon>Fungi incertae sedis</taxon>
        <taxon>Mucoromycota</taxon>
        <taxon>Glomeromycotina</taxon>
        <taxon>Glomeromycetes</taxon>
        <taxon>Paraglomerales</taxon>
        <taxon>Paraglomeraceae</taxon>
        <taxon>Paraglomus</taxon>
    </lineage>
</organism>
<proteinExistence type="predicted"/>
<dbReference type="Pfam" id="PF01498">
    <property type="entry name" value="HTH_Tnp_Tc3_2"/>
    <property type="match status" value="1"/>
</dbReference>
<dbReference type="PANTHER" id="PTHR23022">
    <property type="entry name" value="TRANSPOSABLE ELEMENT-RELATED"/>
    <property type="match status" value="1"/>
</dbReference>
<gene>
    <name evidence="2" type="ORF">POCULU_LOCUS7961</name>
</gene>
<sequence>MRFKFANDENMIISPNTIRRALRRQGLVARVKKKKPLLRKRHRIARLKFARKYRDWTVRKVIWSDESKFMIWNSDGREWCWRDPKLPITSQHVKPTVKYGKESVMVWACFGYFGVGLCCKIDGRMNGINDVIFQHDNDPKHAAHETKEVVEDDLWNKVQQVWNEVDVEFCLKLIDTMPQRIADVLKASGGYTRW</sequence>
<accession>A0A9N9GJX8</accession>
<dbReference type="InterPro" id="IPR002492">
    <property type="entry name" value="Transposase_Tc1-like"/>
</dbReference>
<dbReference type="GO" id="GO:0003677">
    <property type="term" value="F:DNA binding"/>
    <property type="evidence" value="ECO:0007669"/>
    <property type="project" value="InterPro"/>
</dbReference>
<dbReference type="Proteomes" id="UP000789572">
    <property type="component" value="Unassembled WGS sequence"/>
</dbReference>
<dbReference type="GO" id="GO:0006313">
    <property type="term" value="P:DNA transposition"/>
    <property type="evidence" value="ECO:0007669"/>
    <property type="project" value="InterPro"/>
</dbReference>
<keyword evidence="3" id="KW-1185">Reference proteome</keyword>
<feature type="domain" description="Transposase Tc1-like" evidence="1">
    <location>
        <begin position="7"/>
        <end position="55"/>
    </location>
</feature>
<protein>
    <submittedName>
        <fullName evidence="2">1948_t:CDS:1</fullName>
    </submittedName>
</protein>
<evidence type="ECO:0000259" key="1">
    <source>
        <dbReference type="Pfam" id="PF01498"/>
    </source>
</evidence>
<dbReference type="GO" id="GO:0015074">
    <property type="term" value="P:DNA integration"/>
    <property type="evidence" value="ECO:0007669"/>
    <property type="project" value="InterPro"/>
</dbReference>
<name>A0A9N9GJX8_9GLOM</name>
<dbReference type="AlphaFoldDB" id="A0A9N9GJX8"/>
<evidence type="ECO:0000313" key="3">
    <source>
        <dbReference type="Proteomes" id="UP000789572"/>
    </source>
</evidence>
<dbReference type="Gene3D" id="3.30.420.10">
    <property type="entry name" value="Ribonuclease H-like superfamily/Ribonuclease H"/>
    <property type="match status" value="1"/>
</dbReference>
<comment type="caution">
    <text evidence="2">The sequence shown here is derived from an EMBL/GenBank/DDBJ whole genome shotgun (WGS) entry which is preliminary data.</text>
</comment>
<reference evidence="2" key="1">
    <citation type="submission" date="2021-06" db="EMBL/GenBank/DDBJ databases">
        <authorList>
            <person name="Kallberg Y."/>
            <person name="Tangrot J."/>
            <person name="Rosling A."/>
        </authorList>
    </citation>
    <scope>NUCLEOTIDE SEQUENCE</scope>
    <source>
        <strain evidence="2">IA702</strain>
    </source>
</reference>